<evidence type="ECO:0000313" key="2">
    <source>
        <dbReference type="Proteomes" id="UP000297910"/>
    </source>
</evidence>
<sequence length="296" mass="32701">MGHLAQVAIGASVQNDSNSNLWGFPDTESRDLMGKIFGLPAATLKNFPIKHQYVKNGFDYIMANFAVPNANGNGYQPALPADPIALANSFFGPPAINNLNVNLLTTADVVMYCDLAHYQKASTSTGEDKVDSYVSSVISGDTMSADDFEKCSRSILESKKDDSDAAMTDRPHKKSGEGVGYSIIQFCPTYIDVEKALRYRTHSDLPRFWSITYWGSKMGKVWYEKKEPVIDKISLFCHTLLHELGHAVTDNSTPDINTARIYPVDASVSRFLDGERIEFGPYGWKNIAGIGEQDPH</sequence>
<protein>
    <recommendedName>
        <fullName evidence="3">Lysine-specific metallo-endopeptidase domain-containing protein</fullName>
    </recommendedName>
</protein>
<organism evidence="1 2">
    <name type="scientific">Botrytis paeoniae</name>
    <dbReference type="NCBI Taxonomy" id="278948"/>
    <lineage>
        <taxon>Eukaryota</taxon>
        <taxon>Fungi</taxon>
        <taxon>Dikarya</taxon>
        <taxon>Ascomycota</taxon>
        <taxon>Pezizomycotina</taxon>
        <taxon>Leotiomycetes</taxon>
        <taxon>Helotiales</taxon>
        <taxon>Sclerotiniaceae</taxon>
        <taxon>Botrytis</taxon>
    </lineage>
</organism>
<dbReference type="EMBL" id="PQXI01000079">
    <property type="protein sequence ID" value="TGO25470.1"/>
    <property type="molecule type" value="Genomic_DNA"/>
</dbReference>
<evidence type="ECO:0008006" key="3">
    <source>
        <dbReference type="Google" id="ProtNLM"/>
    </source>
</evidence>
<name>A0A4Z1FPZ4_9HELO</name>
<evidence type="ECO:0000313" key="1">
    <source>
        <dbReference type="EMBL" id="TGO25470.1"/>
    </source>
</evidence>
<dbReference type="Proteomes" id="UP000297910">
    <property type="component" value="Unassembled WGS sequence"/>
</dbReference>
<keyword evidence="2" id="KW-1185">Reference proteome</keyword>
<accession>A0A4Z1FPZ4</accession>
<proteinExistence type="predicted"/>
<reference evidence="1 2" key="1">
    <citation type="submission" date="2017-12" db="EMBL/GenBank/DDBJ databases">
        <title>Comparative genomics of Botrytis spp.</title>
        <authorList>
            <person name="Valero-Jimenez C.A."/>
            <person name="Tapia P."/>
            <person name="Veloso J."/>
            <person name="Silva-Moreno E."/>
            <person name="Staats M."/>
            <person name="Valdes J.H."/>
            <person name="Van Kan J.A.L."/>
        </authorList>
    </citation>
    <scope>NUCLEOTIDE SEQUENCE [LARGE SCALE GENOMIC DNA]</scope>
    <source>
        <strain evidence="1 2">Bp0003</strain>
    </source>
</reference>
<comment type="caution">
    <text evidence="1">The sequence shown here is derived from an EMBL/GenBank/DDBJ whole genome shotgun (WGS) entry which is preliminary data.</text>
</comment>
<gene>
    <name evidence="1" type="ORF">BPAE_0079g00170</name>
</gene>
<dbReference type="AlphaFoldDB" id="A0A4Z1FPZ4"/>